<dbReference type="InterPro" id="IPR051403">
    <property type="entry name" value="NosZ/Cyto_c_oxidase_sub2"/>
</dbReference>
<dbReference type="GO" id="GO:0004129">
    <property type="term" value="F:cytochrome-c oxidase activity"/>
    <property type="evidence" value="ECO:0007669"/>
    <property type="project" value="InterPro"/>
</dbReference>
<organism evidence="5 6">
    <name type="scientific">Halonotius pteroides</name>
    <dbReference type="NCBI Taxonomy" id="268735"/>
    <lineage>
        <taxon>Archaea</taxon>
        <taxon>Methanobacteriati</taxon>
        <taxon>Methanobacteriota</taxon>
        <taxon>Stenosarchaea group</taxon>
        <taxon>Halobacteria</taxon>
        <taxon>Halobacteriales</taxon>
        <taxon>Haloferacaceae</taxon>
        <taxon>Halonotius</taxon>
    </lineage>
</organism>
<evidence type="ECO:0000313" key="5">
    <source>
        <dbReference type="EMBL" id="RJX49904.1"/>
    </source>
</evidence>
<dbReference type="CDD" id="cd13913">
    <property type="entry name" value="ba3_CcO_II_C"/>
    <property type="match status" value="1"/>
</dbReference>
<proteinExistence type="predicted"/>
<comment type="subcellular location">
    <subcellularLocation>
        <location evidence="1">Cell envelope</location>
    </subcellularLocation>
</comment>
<dbReference type="PROSITE" id="PS50857">
    <property type="entry name" value="COX2_CUA"/>
    <property type="match status" value="1"/>
</dbReference>
<evidence type="ECO:0000256" key="3">
    <source>
        <dbReference type="ARBA" id="ARBA00023008"/>
    </source>
</evidence>
<dbReference type="OrthoDB" id="27522at2157"/>
<dbReference type="SUPFAM" id="SSF49503">
    <property type="entry name" value="Cupredoxins"/>
    <property type="match status" value="1"/>
</dbReference>
<dbReference type="PANTHER" id="PTHR42838">
    <property type="entry name" value="CYTOCHROME C OXIDASE SUBUNIT II"/>
    <property type="match status" value="1"/>
</dbReference>
<reference evidence="5 6" key="1">
    <citation type="submission" date="2018-06" db="EMBL/GenBank/DDBJ databases">
        <title>Halonotius sp. F13-13 a new haloarchaeeon isolated from a solar saltern from Isla Cristina, Huelva, Spain.</title>
        <authorList>
            <person name="Duran-Viseras A."/>
            <person name="Sanchez-Porro C."/>
            <person name="Ventosa A."/>
        </authorList>
    </citation>
    <scope>NUCLEOTIDE SEQUENCE [LARGE SCALE GENOMIC DNA]</scope>
    <source>
        <strain evidence="5 6">CECT 7525</strain>
    </source>
</reference>
<dbReference type="InterPro" id="IPR008972">
    <property type="entry name" value="Cupredoxin"/>
</dbReference>
<keyword evidence="3" id="KW-0186">Copper</keyword>
<dbReference type="InterPro" id="IPR001505">
    <property type="entry name" value="Copper_CuA"/>
</dbReference>
<dbReference type="InterPro" id="IPR034214">
    <property type="entry name" value="Ba3_CcO_II_C"/>
</dbReference>
<protein>
    <submittedName>
        <fullName evidence="5">Cytochrome C oxidase subunit II</fullName>
    </submittedName>
</protein>
<dbReference type="InterPro" id="IPR002429">
    <property type="entry name" value="CcO_II-like_C"/>
</dbReference>
<dbReference type="GO" id="GO:0016020">
    <property type="term" value="C:membrane"/>
    <property type="evidence" value="ECO:0007669"/>
    <property type="project" value="InterPro"/>
</dbReference>
<keyword evidence="2" id="KW-0479">Metal-binding</keyword>
<dbReference type="AlphaFoldDB" id="A0A3A6Q7J4"/>
<dbReference type="GO" id="GO:0005507">
    <property type="term" value="F:copper ion binding"/>
    <property type="evidence" value="ECO:0007669"/>
    <property type="project" value="InterPro"/>
</dbReference>
<dbReference type="RefSeq" id="WP_120084384.1">
    <property type="nucleotide sequence ID" value="NZ_QMDW01000008.1"/>
</dbReference>
<evidence type="ECO:0000256" key="1">
    <source>
        <dbReference type="ARBA" id="ARBA00004196"/>
    </source>
</evidence>
<dbReference type="PROSITE" id="PS00078">
    <property type="entry name" value="COX2"/>
    <property type="match status" value="1"/>
</dbReference>
<dbReference type="PANTHER" id="PTHR42838:SF2">
    <property type="entry name" value="NITROUS-OXIDE REDUCTASE"/>
    <property type="match status" value="1"/>
</dbReference>
<dbReference type="EMBL" id="QMDW01000008">
    <property type="protein sequence ID" value="RJX49904.1"/>
    <property type="molecule type" value="Genomic_DNA"/>
</dbReference>
<gene>
    <name evidence="5" type="ORF">DP106_07285</name>
</gene>
<evidence type="ECO:0000256" key="2">
    <source>
        <dbReference type="ARBA" id="ARBA00022723"/>
    </source>
</evidence>
<dbReference type="Proteomes" id="UP000281564">
    <property type="component" value="Unassembled WGS sequence"/>
</dbReference>
<keyword evidence="6" id="KW-1185">Reference proteome</keyword>
<comment type="caution">
    <text evidence="5">The sequence shown here is derived from an EMBL/GenBank/DDBJ whole genome shotgun (WGS) entry which is preliminary data.</text>
</comment>
<evidence type="ECO:0000313" key="6">
    <source>
        <dbReference type="Proteomes" id="UP000281564"/>
    </source>
</evidence>
<evidence type="ECO:0000259" key="4">
    <source>
        <dbReference type="PROSITE" id="PS50857"/>
    </source>
</evidence>
<feature type="domain" description="Cytochrome oxidase subunit II copper A binding" evidence="4">
    <location>
        <begin position="55"/>
        <end position="167"/>
    </location>
</feature>
<sequence length="167" mass="18171">MNIHSYEKIWLVVAILLIVGFISTVTYGATAVGIDMVDDEGGTVNASALDEDPRFSEPRVEQVGDNEYEAYVIAQQYIFNPDPIRVPANSTVTFFITSPDVIHGFEIVGTNANTMVIPGQVAKITVNFNDPGEYGIVCHEYCGSGHHTMEGSVVVQPEDEFEPGGDE</sequence>
<name>A0A3A6Q7J4_9EURY</name>
<dbReference type="Pfam" id="PF00116">
    <property type="entry name" value="COX2"/>
    <property type="match status" value="1"/>
</dbReference>
<accession>A0A3A6Q7J4</accession>
<dbReference type="Gene3D" id="2.60.40.420">
    <property type="entry name" value="Cupredoxins - blue copper proteins"/>
    <property type="match status" value="1"/>
</dbReference>